<evidence type="ECO:0000313" key="1">
    <source>
        <dbReference type="EMBL" id="GGH88047.1"/>
    </source>
</evidence>
<dbReference type="SUPFAM" id="SSF49482">
    <property type="entry name" value="Aromatic compound dioxygenase"/>
    <property type="match status" value="1"/>
</dbReference>
<organism evidence="1 2">
    <name type="scientific">Hymenobacter frigidus</name>
    <dbReference type="NCBI Taxonomy" id="1524095"/>
    <lineage>
        <taxon>Bacteria</taxon>
        <taxon>Pseudomonadati</taxon>
        <taxon>Bacteroidota</taxon>
        <taxon>Cytophagia</taxon>
        <taxon>Cytophagales</taxon>
        <taxon>Hymenobacteraceae</taxon>
        <taxon>Hymenobacter</taxon>
    </lineage>
</organism>
<sequence length="193" mass="20901">MPLLMSGCNNDPTTGATLVEGQVVEIQGRQPVARALVQVYQAGRGGGYGAVGSPYPTDVQGRFSFHFDATSKSGYLVKASAPPGYLTDWGLAPNLTAGRKNTGLLIPMYAPAWVRLQLVDALPRSRVYMFISGYEGGGTQLYYPRDTTLIRPLLAGFPGKIIWVITNQQGIDTQYEQAIKPTALDTLTVRISF</sequence>
<dbReference type="InterPro" id="IPR015889">
    <property type="entry name" value="Intradiol_dOase_core"/>
</dbReference>
<reference evidence="2" key="1">
    <citation type="journal article" date="2019" name="Int. J. Syst. Evol. Microbiol.">
        <title>The Global Catalogue of Microorganisms (GCM) 10K type strain sequencing project: providing services to taxonomists for standard genome sequencing and annotation.</title>
        <authorList>
            <consortium name="The Broad Institute Genomics Platform"/>
            <consortium name="The Broad Institute Genome Sequencing Center for Infectious Disease"/>
            <person name="Wu L."/>
            <person name="Ma J."/>
        </authorList>
    </citation>
    <scope>NUCLEOTIDE SEQUENCE [LARGE SCALE GENOMIC DNA]</scope>
    <source>
        <strain evidence="2">CGMCC 1.14966</strain>
    </source>
</reference>
<proteinExistence type="predicted"/>
<evidence type="ECO:0000313" key="2">
    <source>
        <dbReference type="Proteomes" id="UP000637774"/>
    </source>
</evidence>
<protein>
    <recommendedName>
        <fullName evidence="3">Carboxypeptidase regulatory-like domain-containing protein</fullName>
    </recommendedName>
</protein>
<dbReference type="EMBL" id="BMGY01000029">
    <property type="protein sequence ID" value="GGH88047.1"/>
    <property type="molecule type" value="Genomic_DNA"/>
</dbReference>
<accession>A0ABQ2AB07</accession>
<name>A0ABQ2AB07_9BACT</name>
<dbReference type="Proteomes" id="UP000637774">
    <property type="component" value="Unassembled WGS sequence"/>
</dbReference>
<comment type="caution">
    <text evidence="1">The sequence shown here is derived from an EMBL/GenBank/DDBJ whole genome shotgun (WGS) entry which is preliminary data.</text>
</comment>
<keyword evidence="2" id="KW-1185">Reference proteome</keyword>
<gene>
    <name evidence="1" type="ORF">GCM10011495_28380</name>
</gene>
<evidence type="ECO:0008006" key="3">
    <source>
        <dbReference type="Google" id="ProtNLM"/>
    </source>
</evidence>